<dbReference type="AlphaFoldDB" id="A0A0D1JWY2"/>
<sequence>MTKTALVTGANKGIGFGIAKALLQQGYRVLVGARDEQRGSAAVEALRAYGDAQLQLIDISDLNSIQNAVADITKQEADFSLLVNNAGISGDMGRTAWEFEAQELI</sequence>
<evidence type="ECO:0000256" key="2">
    <source>
        <dbReference type="ARBA" id="ARBA00022857"/>
    </source>
</evidence>
<reference evidence="4 5" key="1">
    <citation type="journal article" date="2015" name="Microbiology (Mosc.)">
        <title>Genomics of the Weissella cibaria species with an examination of its metabolic traits.</title>
        <authorList>
            <person name="Lynch K.M."/>
            <person name="Lucid A."/>
            <person name="Arendt E.K."/>
            <person name="Sleator R.D."/>
            <person name="Lucey B."/>
            <person name="Coffey A."/>
        </authorList>
    </citation>
    <scope>NUCLEOTIDE SEQUENCE [LARGE SCALE GENOMIC DNA]</scope>
    <source>
        <strain evidence="4 5">AB3b</strain>
    </source>
</reference>
<comment type="similarity">
    <text evidence="1">Belongs to the short-chain dehydrogenases/reductases (SDR) family.</text>
</comment>
<dbReference type="Gene3D" id="3.40.50.720">
    <property type="entry name" value="NAD(P)-binding Rossmann-like Domain"/>
    <property type="match status" value="1"/>
</dbReference>
<name>A0A0D1JWY2_9LACO</name>
<dbReference type="Proteomes" id="UP000032289">
    <property type="component" value="Unassembled WGS sequence"/>
</dbReference>
<evidence type="ECO:0000256" key="3">
    <source>
        <dbReference type="ARBA" id="ARBA00023002"/>
    </source>
</evidence>
<evidence type="ECO:0000313" key="4">
    <source>
        <dbReference type="EMBL" id="KIU25753.1"/>
    </source>
</evidence>
<evidence type="ECO:0000313" key="5">
    <source>
        <dbReference type="Proteomes" id="UP000032289"/>
    </source>
</evidence>
<gene>
    <name evidence="4" type="primary">fabG_1</name>
    <name evidence="4" type="ORF">ab3b_00019</name>
</gene>
<dbReference type="PRINTS" id="PR00081">
    <property type="entry name" value="GDHRDH"/>
</dbReference>
<keyword evidence="2" id="KW-0521">NADP</keyword>
<dbReference type="InterPro" id="IPR036291">
    <property type="entry name" value="NAD(P)-bd_dom_sf"/>
</dbReference>
<evidence type="ECO:0000256" key="1">
    <source>
        <dbReference type="ARBA" id="ARBA00006484"/>
    </source>
</evidence>
<dbReference type="PATRIC" id="fig|137591.24.peg.19"/>
<dbReference type="SUPFAM" id="SSF51735">
    <property type="entry name" value="NAD(P)-binding Rossmann-fold domains"/>
    <property type="match status" value="1"/>
</dbReference>
<protein>
    <submittedName>
        <fullName evidence="4">FabG_1 protein</fullName>
        <ecNumber evidence="4">1.1.1.100</ecNumber>
    </submittedName>
</protein>
<dbReference type="EC" id="1.1.1.100" evidence="4"/>
<keyword evidence="3 4" id="KW-0560">Oxidoreductase</keyword>
<comment type="caution">
    <text evidence="4">The sequence shown here is derived from an EMBL/GenBank/DDBJ whole genome shotgun (WGS) entry which is preliminary data.</text>
</comment>
<dbReference type="GO" id="GO:0004316">
    <property type="term" value="F:3-oxoacyl-[acyl-carrier-protein] reductase (NADPH) activity"/>
    <property type="evidence" value="ECO:0007669"/>
    <property type="project" value="UniProtKB-EC"/>
</dbReference>
<dbReference type="Pfam" id="PF00106">
    <property type="entry name" value="adh_short"/>
    <property type="match status" value="1"/>
</dbReference>
<dbReference type="PANTHER" id="PTHR43963:SF6">
    <property type="entry name" value="CHAIN DEHYDROGENASE FAMILY PROTEIN, PUTATIVE (AFU_ORTHOLOGUE AFUA_3G15350)-RELATED"/>
    <property type="match status" value="1"/>
</dbReference>
<dbReference type="PANTHER" id="PTHR43963">
    <property type="entry name" value="CARBONYL REDUCTASE 1-RELATED"/>
    <property type="match status" value="1"/>
</dbReference>
<dbReference type="InterPro" id="IPR002347">
    <property type="entry name" value="SDR_fam"/>
</dbReference>
<accession>A0A0D1JWY2</accession>
<proteinExistence type="inferred from homology"/>
<organism evidence="4 5">
    <name type="scientific">Weissella cibaria</name>
    <dbReference type="NCBI Taxonomy" id="137591"/>
    <lineage>
        <taxon>Bacteria</taxon>
        <taxon>Bacillati</taxon>
        <taxon>Bacillota</taxon>
        <taxon>Bacilli</taxon>
        <taxon>Lactobacillales</taxon>
        <taxon>Lactobacillaceae</taxon>
        <taxon>Weissella</taxon>
    </lineage>
</organism>
<dbReference type="EMBL" id="JWHT01000001">
    <property type="protein sequence ID" value="KIU25753.1"/>
    <property type="molecule type" value="Genomic_DNA"/>
</dbReference>